<proteinExistence type="inferred from homology"/>
<dbReference type="FunFam" id="3.40.50.150:FF:000065">
    <property type="entry name" value="Phenylethanolamine N-methyltransferase"/>
    <property type="match status" value="1"/>
</dbReference>
<feature type="binding site" evidence="5">
    <location>
        <position position="22"/>
    </location>
    <ligand>
        <name>S-adenosyl-L-methionine</name>
        <dbReference type="ChEBI" id="CHEBI:59789"/>
    </ligand>
</feature>
<dbReference type="InterPro" id="IPR000940">
    <property type="entry name" value="NNMT_TEMT_trans"/>
</dbReference>
<comment type="similarity">
    <text evidence="1">Belongs to the class I-like SAM-binding methyltransferase superfamily. NNMT/PNMT/TEMT family.</text>
</comment>
<protein>
    <submittedName>
        <fullName evidence="7">Nicotinamide N-methyltransferase</fullName>
    </submittedName>
</protein>
<dbReference type="KEGG" id="ipu:108258972"/>
<reference evidence="6" key="1">
    <citation type="journal article" date="2016" name="Nat. Commun.">
        <title>The channel catfish genome sequence provides insights into the evolution of scale formation in teleosts.</title>
        <authorList>
            <person name="Liu Z."/>
            <person name="Liu S."/>
            <person name="Yao J."/>
            <person name="Bao L."/>
            <person name="Zhang J."/>
            <person name="Li Y."/>
            <person name="Jiang C."/>
            <person name="Sun L."/>
            <person name="Wang R."/>
            <person name="Zhang Y."/>
            <person name="Zhou T."/>
            <person name="Zeng Q."/>
            <person name="Fu Q."/>
            <person name="Gao S."/>
            <person name="Li N."/>
            <person name="Koren S."/>
            <person name="Jiang Y."/>
            <person name="Zimin A."/>
            <person name="Xu P."/>
            <person name="Phillippy A.M."/>
            <person name="Geng X."/>
            <person name="Song L."/>
            <person name="Sun F."/>
            <person name="Li C."/>
            <person name="Wang X."/>
            <person name="Chen A."/>
            <person name="Jin Y."/>
            <person name="Yuan Z."/>
            <person name="Yang Y."/>
            <person name="Tan S."/>
            <person name="Peatman E."/>
            <person name="Lu J."/>
            <person name="Qin Z."/>
            <person name="Dunham R."/>
            <person name="Li Z."/>
            <person name="Sonstegard T."/>
            <person name="Feng J."/>
            <person name="Danzmann R.G."/>
            <person name="Schroeder S."/>
            <person name="Scheffler B."/>
            <person name="Duke M.V."/>
            <person name="Ballard L."/>
            <person name="Kucuktas H."/>
            <person name="Kaltenboeck L."/>
            <person name="Liu H."/>
            <person name="Armbruster J."/>
            <person name="Xie Y."/>
            <person name="Kirby M.L."/>
            <person name="Tian Y."/>
            <person name="Flanagan M.E."/>
            <person name="Mu W."/>
            <person name="Waldbieser G.C."/>
        </authorList>
    </citation>
    <scope>NUCLEOTIDE SEQUENCE [LARGE SCALE GENOMIC DNA]</scope>
    <source>
        <strain evidence="6">SDA103</strain>
    </source>
</reference>
<evidence type="ECO:0000256" key="1">
    <source>
        <dbReference type="ARBA" id="ARBA00007996"/>
    </source>
</evidence>
<keyword evidence="6" id="KW-1185">Reference proteome</keyword>
<keyword evidence="4 5" id="KW-0949">S-adenosyl-L-methionine</keyword>
<evidence type="ECO:0000256" key="2">
    <source>
        <dbReference type="ARBA" id="ARBA00022603"/>
    </source>
</evidence>
<dbReference type="RefSeq" id="XP_017313530.1">
    <property type="nucleotide sequence ID" value="XM_017458041.3"/>
</dbReference>
<dbReference type="Proteomes" id="UP000221080">
    <property type="component" value="Chromosome 26"/>
</dbReference>
<evidence type="ECO:0000256" key="5">
    <source>
        <dbReference type="PIRSR" id="PIRSR000384-1"/>
    </source>
</evidence>
<evidence type="ECO:0000313" key="6">
    <source>
        <dbReference type="Proteomes" id="UP000221080"/>
    </source>
</evidence>
<dbReference type="AlphaFoldDB" id="A0A2D0Q838"/>
<feature type="binding site" evidence="5">
    <location>
        <position position="87"/>
    </location>
    <ligand>
        <name>S-adenosyl-L-methionine</name>
        <dbReference type="ChEBI" id="CHEBI:59789"/>
    </ligand>
</feature>
<dbReference type="OMA" id="KFYLECL"/>
<keyword evidence="3" id="KW-0808">Transferase</keyword>
<dbReference type="GeneID" id="108258972"/>
<evidence type="ECO:0000256" key="3">
    <source>
        <dbReference type="ARBA" id="ARBA00022679"/>
    </source>
</evidence>
<sequence>MTESSRFTEADYYQACFDSRAYMNNFYCRPEGHSEEKNYLTFVLGCLSRTFSTGQYKGRSLIEVGSGPTIHTVISACEHFEELVLSDFVDKNREEIRKWVQNEEGCFDWKPIIEYVCEMDGKSSSDVEVKLRQRVKQVLKCNVLSENIFYPESIEPAECVITSLCLEAACKDLQSYRDALCRVAKLLRPGGALVMVGVLGETFYCVDQIRFSCLKISKANVEDILRNLDFTVQEFNIFLAQDRENNKVSDFEAFFFLVALKSTKTI</sequence>
<organism evidence="6 7">
    <name type="scientific">Ictalurus punctatus</name>
    <name type="common">Channel catfish</name>
    <name type="synonym">Silurus punctatus</name>
    <dbReference type="NCBI Taxonomy" id="7998"/>
    <lineage>
        <taxon>Eukaryota</taxon>
        <taxon>Metazoa</taxon>
        <taxon>Chordata</taxon>
        <taxon>Craniata</taxon>
        <taxon>Vertebrata</taxon>
        <taxon>Euteleostomi</taxon>
        <taxon>Actinopterygii</taxon>
        <taxon>Neopterygii</taxon>
        <taxon>Teleostei</taxon>
        <taxon>Ostariophysi</taxon>
        <taxon>Siluriformes</taxon>
        <taxon>Ictaluridae</taxon>
        <taxon>Ictalurus</taxon>
    </lineage>
</organism>
<dbReference type="GO" id="GO:0005829">
    <property type="term" value="C:cytosol"/>
    <property type="evidence" value="ECO:0007669"/>
    <property type="project" value="TreeGrafter"/>
</dbReference>
<feature type="binding site" evidence="5">
    <location>
        <position position="27"/>
    </location>
    <ligand>
        <name>S-adenosyl-L-methionine</name>
        <dbReference type="ChEBI" id="CHEBI:59789"/>
    </ligand>
</feature>
<keyword evidence="2" id="KW-0489">Methyltransferase</keyword>
<dbReference type="PROSITE" id="PS51681">
    <property type="entry name" value="SAM_MT_NNMT_PNMT_TEMT"/>
    <property type="match status" value="1"/>
</dbReference>
<dbReference type="Gene3D" id="3.40.50.150">
    <property type="entry name" value="Vaccinia Virus protein VP39"/>
    <property type="match status" value="1"/>
</dbReference>
<dbReference type="GO" id="GO:0032259">
    <property type="term" value="P:methylation"/>
    <property type="evidence" value="ECO:0007669"/>
    <property type="project" value="UniProtKB-KW"/>
</dbReference>
<dbReference type="PANTHER" id="PTHR10867:SF32">
    <property type="entry name" value="NICOTINAMIDE N-METHYLTRANSFERASE"/>
    <property type="match status" value="1"/>
</dbReference>
<evidence type="ECO:0000313" key="7">
    <source>
        <dbReference type="RefSeq" id="XP_017313530.1"/>
    </source>
</evidence>
<dbReference type="SUPFAM" id="SSF53335">
    <property type="entry name" value="S-adenosyl-L-methionine-dependent methyltransferases"/>
    <property type="match status" value="1"/>
</dbReference>
<evidence type="ECO:0000256" key="4">
    <source>
        <dbReference type="ARBA" id="ARBA00022691"/>
    </source>
</evidence>
<dbReference type="Pfam" id="PF01234">
    <property type="entry name" value="NNMT_PNMT_TEMT"/>
    <property type="match status" value="1"/>
</dbReference>
<dbReference type="OrthoDB" id="10050085at2759"/>
<dbReference type="InterPro" id="IPR029063">
    <property type="entry name" value="SAM-dependent_MTases_sf"/>
</dbReference>
<dbReference type="GO" id="GO:0008170">
    <property type="term" value="F:N-methyltransferase activity"/>
    <property type="evidence" value="ECO:0007669"/>
    <property type="project" value="TreeGrafter"/>
</dbReference>
<feature type="binding site" evidence="5">
    <location>
        <begin position="65"/>
        <end position="66"/>
    </location>
    <ligand>
        <name>S-adenosyl-L-methionine</name>
        <dbReference type="ChEBI" id="CHEBI:59789"/>
    </ligand>
</feature>
<dbReference type="GO" id="GO:0008757">
    <property type="term" value="F:S-adenosylmethionine-dependent methyltransferase activity"/>
    <property type="evidence" value="ECO:0007669"/>
    <property type="project" value="UniProtKB-ARBA"/>
</dbReference>
<name>A0A2D0Q838_ICTPU</name>
<reference evidence="7" key="2">
    <citation type="submission" date="2025-08" db="UniProtKB">
        <authorList>
            <consortium name="RefSeq"/>
        </authorList>
    </citation>
    <scope>IDENTIFICATION</scope>
    <source>
        <tissue evidence="7">Blood</tissue>
    </source>
</reference>
<gene>
    <name evidence="7" type="primary">zgc:64002</name>
</gene>
<dbReference type="PANTHER" id="PTHR10867">
    <property type="entry name" value="NNMT/PNMT/TEMT FAMILY MEMBER"/>
    <property type="match status" value="1"/>
</dbReference>
<feature type="binding site" evidence="5">
    <location>
        <position position="92"/>
    </location>
    <ligand>
        <name>S-adenosyl-L-methionine</name>
        <dbReference type="ChEBI" id="CHEBI:59789"/>
    </ligand>
</feature>
<accession>A0A2D0Q838</accession>
<dbReference type="STRING" id="7998.ENSIPUP00000020859"/>
<dbReference type="PIRSF" id="PIRSF000384">
    <property type="entry name" value="PNMTase"/>
    <property type="match status" value="1"/>
</dbReference>